<evidence type="ECO:0000256" key="2">
    <source>
        <dbReference type="SAM" id="Phobius"/>
    </source>
</evidence>
<keyword evidence="4" id="KW-1185">Reference proteome</keyword>
<dbReference type="EMBL" id="ML996085">
    <property type="protein sequence ID" value="KAF2153069.1"/>
    <property type="molecule type" value="Genomic_DNA"/>
</dbReference>
<evidence type="ECO:0000313" key="3">
    <source>
        <dbReference type="EMBL" id="KAF2153069.1"/>
    </source>
</evidence>
<feature type="region of interest" description="Disordered" evidence="1">
    <location>
        <begin position="1"/>
        <end position="23"/>
    </location>
</feature>
<keyword evidence="2" id="KW-1133">Transmembrane helix</keyword>
<organism evidence="3 4">
    <name type="scientific">Myriangium duriaei CBS 260.36</name>
    <dbReference type="NCBI Taxonomy" id="1168546"/>
    <lineage>
        <taxon>Eukaryota</taxon>
        <taxon>Fungi</taxon>
        <taxon>Dikarya</taxon>
        <taxon>Ascomycota</taxon>
        <taxon>Pezizomycotina</taxon>
        <taxon>Dothideomycetes</taxon>
        <taxon>Dothideomycetidae</taxon>
        <taxon>Myriangiales</taxon>
        <taxon>Myriangiaceae</taxon>
        <taxon>Myriangium</taxon>
    </lineage>
</organism>
<evidence type="ECO:0000313" key="4">
    <source>
        <dbReference type="Proteomes" id="UP000799439"/>
    </source>
</evidence>
<dbReference type="AlphaFoldDB" id="A0A9P4J1P7"/>
<proteinExistence type="predicted"/>
<keyword evidence="2" id="KW-0812">Transmembrane</keyword>
<feature type="region of interest" description="Disordered" evidence="1">
    <location>
        <begin position="88"/>
        <end position="108"/>
    </location>
</feature>
<gene>
    <name evidence="3" type="ORF">K461DRAFT_134330</name>
</gene>
<dbReference type="Proteomes" id="UP000799439">
    <property type="component" value="Unassembled WGS sequence"/>
</dbReference>
<evidence type="ECO:0000256" key="1">
    <source>
        <dbReference type="SAM" id="MobiDB-lite"/>
    </source>
</evidence>
<feature type="transmembrane region" description="Helical" evidence="2">
    <location>
        <begin position="44"/>
        <end position="61"/>
    </location>
</feature>
<accession>A0A9P4J1P7</accession>
<comment type="caution">
    <text evidence="3">The sequence shown here is derived from an EMBL/GenBank/DDBJ whole genome shotgun (WGS) entry which is preliminary data.</text>
</comment>
<protein>
    <submittedName>
        <fullName evidence="3">Uncharacterized protein</fullName>
    </submittedName>
</protein>
<name>A0A9P4J1P7_9PEZI</name>
<sequence>MSAFSLLATSSPPSPRVSRSSPCGQKSVARAHMVLRTHAATFSLLYGALKLVFTLFLGLSGNPPSKHTRRWAPVILLVSSCEADPAEEGKKHAQASHGPPPLRPRERNLSSQKSLAKLWLTTQRTELCLCLQSRLLAPPFRSRLGVCCTCVGPHCQSGAKCCVRR</sequence>
<reference evidence="3" key="1">
    <citation type="journal article" date="2020" name="Stud. Mycol.">
        <title>101 Dothideomycetes genomes: a test case for predicting lifestyles and emergence of pathogens.</title>
        <authorList>
            <person name="Haridas S."/>
            <person name="Albert R."/>
            <person name="Binder M."/>
            <person name="Bloem J."/>
            <person name="Labutti K."/>
            <person name="Salamov A."/>
            <person name="Andreopoulos B."/>
            <person name="Baker S."/>
            <person name="Barry K."/>
            <person name="Bills G."/>
            <person name="Bluhm B."/>
            <person name="Cannon C."/>
            <person name="Castanera R."/>
            <person name="Culley D."/>
            <person name="Daum C."/>
            <person name="Ezra D."/>
            <person name="Gonzalez J."/>
            <person name="Henrissat B."/>
            <person name="Kuo A."/>
            <person name="Liang C."/>
            <person name="Lipzen A."/>
            <person name="Lutzoni F."/>
            <person name="Magnuson J."/>
            <person name="Mondo S."/>
            <person name="Nolan M."/>
            <person name="Ohm R."/>
            <person name="Pangilinan J."/>
            <person name="Park H.-J."/>
            <person name="Ramirez L."/>
            <person name="Alfaro M."/>
            <person name="Sun H."/>
            <person name="Tritt A."/>
            <person name="Yoshinaga Y."/>
            <person name="Zwiers L.-H."/>
            <person name="Turgeon B."/>
            <person name="Goodwin S."/>
            <person name="Spatafora J."/>
            <person name="Crous P."/>
            <person name="Grigoriev I."/>
        </authorList>
    </citation>
    <scope>NUCLEOTIDE SEQUENCE</scope>
    <source>
        <strain evidence="3">CBS 260.36</strain>
    </source>
</reference>
<keyword evidence="2" id="KW-0472">Membrane</keyword>